<comment type="caution">
    <text evidence="1">The sequence shown here is derived from an EMBL/GenBank/DDBJ whole genome shotgun (WGS) entry which is preliminary data.</text>
</comment>
<evidence type="ECO:0000313" key="2">
    <source>
        <dbReference type="Proteomes" id="UP000229176"/>
    </source>
</evidence>
<organism evidence="1 2">
    <name type="scientific">Candidatus Nomurabacteria bacterium CG22_combo_CG10-13_8_21_14_all_32_8</name>
    <dbReference type="NCBI Taxonomy" id="1974732"/>
    <lineage>
        <taxon>Bacteria</taxon>
        <taxon>Candidatus Nomuraibacteriota</taxon>
    </lineage>
</organism>
<dbReference type="Proteomes" id="UP000229176">
    <property type="component" value="Unassembled WGS sequence"/>
</dbReference>
<reference evidence="1 2" key="1">
    <citation type="submission" date="2017-09" db="EMBL/GenBank/DDBJ databases">
        <title>Depth-based differentiation of microbial function through sediment-hosted aquifers and enrichment of novel symbionts in the deep terrestrial subsurface.</title>
        <authorList>
            <person name="Probst A.J."/>
            <person name="Ladd B."/>
            <person name="Jarett J.K."/>
            <person name="Geller-Mcgrath D.E."/>
            <person name="Sieber C.M."/>
            <person name="Emerson J.B."/>
            <person name="Anantharaman K."/>
            <person name="Thomas B.C."/>
            <person name="Malmstrom R."/>
            <person name="Stieglmeier M."/>
            <person name="Klingl A."/>
            <person name="Woyke T."/>
            <person name="Ryan C.M."/>
            <person name="Banfield J.F."/>
        </authorList>
    </citation>
    <scope>NUCLEOTIDE SEQUENCE [LARGE SCALE GENOMIC DNA]</scope>
    <source>
        <strain evidence="1">CG22_combo_CG10-13_8_21_14_all_32_8</strain>
    </source>
</reference>
<dbReference type="EMBL" id="PCTI01000036">
    <property type="protein sequence ID" value="PIP68914.1"/>
    <property type="molecule type" value="Genomic_DNA"/>
</dbReference>
<name>A0A2H0CG82_9BACT</name>
<accession>A0A2H0CG82</accession>
<sequence>MVEIEDYNKIMSDRKLFDKFVYTSLPKAIKILEERQKDPELIKKIEKLLNNNIPEPFRKIDKYGISGKQIATPNSDTRWFIKLNNQFGLKAVFLEFHSDKFTSNNDFKHSLGQLIIHKNFNKKGEYKEKKITIIDFNKYDGKPLKNVLTLWSESLIDFHRRLFEAYNFDKKDFIFYDESKWLSENGSVAKDYYKNDLMLYICHGILFENFLLNGSDGEFTKNILLPAIQEVINLVGIKPLIVPIPPMDMEEDLHWFSYDEKIRPFIRL</sequence>
<gene>
    <name evidence="1" type="ORF">COW91_02255</name>
</gene>
<proteinExistence type="predicted"/>
<evidence type="ECO:0000313" key="1">
    <source>
        <dbReference type="EMBL" id="PIP68914.1"/>
    </source>
</evidence>
<protein>
    <submittedName>
        <fullName evidence="1">Uncharacterized protein</fullName>
    </submittedName>
</protein>
<dbReference type="AlphaFoldDB" id="A0A2H0CG82"/>